<keyword evidence="3" id="KW-0234">DNA repair</keyword>
<dbReference type="InterPro" id="IPR000424">
    <property type="entry name" value="Primosome_PriB/ssb"/>
</dbReference>
<dbReference type="RefSeq" id="WP_102842623.1">
    <property type="nucleotide sequence ID" value="NZ_PDZR01000003.1"/>
</dbReference>
<name>A0A2J7TJT9_METSI</name>
<evidence type="ECO:0000256" key="4">
    <source>
        <dbReference type="PIRNR" id="PIRNR002070"/>
    </source>
</evidence>
<dbReference type="PIRSF" id="PIRSF002070">
    <property type="entry name" value="SSB"/>
    <property type="match status" value="1"/>
</dbReference>
<organism evidence="6 7">
    <name type="scientific">Methylocella silvestris</name>
    <dbReference type="NCBI Taxonomy" id="199596"/>
    <lineage>
        <taxon>Bacteria</taxon>
        <taxon>Pseudomonadati</taxon>
        <taxon>Pseudomonadota</taxon>
        <taxon>Alphaproteobacteria</taxon>
        <taxon>Hyphomicrobiales</taxon>
        <taxon>Beijerinckiaceae</taxon>
        <taxon>Methylocella</taxon>
    </lineage>
</organism>
<evidence type="ECO:0000313" key="6">
    <source>
        <dbReference type="EMBL" id="PNG27034.1"/>
    </source>
</evidence>
<gene>
    <name evidence="6" type="ORF">CR492_04840</name>
</gene>
<dbReference type="Proteomes" id="UP000236286">
    <property type="component" value="Unassembled WGS sequence"/>
</dbReference>
<evidence type="ECO:0000256" key="5">
    <source>
        <dbReference type="SAM" id="MobiDB-lite"/>
    </source>
</evidence>
<evidence type="ECO:0000256" key="2">
    <source>
        <dbReference type="ARBA" id="ARBA00023172"/>
    </source>
</evidence>
<dbReference type="OrthoDB" id="9809878at2"/>
<dbReference type="PANTHER" id="PTHR10302:SF27">
    <property type="entry name" value="SINGLE-STRANDED DNA-BINDING PROTEIN"/>
    <property type="match status" value="1"/>
</dbReference>
<dbReference type="NCBIfam" id="TIGR00621">
    <property type="entry name" value="ssb"/>
    <property type="match status" value="1"/>
</dbReference>
<accession>A0A2J7TJT9</accession>
<proteinExistence type="inferred from homology"/>
<evidence type="ECO:0000256" key="3">
    <source>
        <dbReference type="HAMAP-Rule" id="MF_00984"/>
    </source>
</evidence>
<evidence type="ECO:0000256" key="1">
    <source>
        <dbReference type="ARBA" id="ARBA00023125"/>
    </source>
</evidence>
<sequence>MAGVNKVILVGHLGRDPEVRTLNSGGQVVSFSMATSESWRDKDTGDRKDRTQWHNVVIFNEGLGKIAEAYLKKGSQVYIEGSLLTRTYTDRDGQERKTTEIVLARYRGELSLISGQRSGPGEDSYGTPSTRPAQQLDDPREAMAAKPQRTADFIDDDIPF</sequence>
<keyword evidence="3" id="KW-0235">DNA replication</keyword>
<dbReference type="GO" id="GO:0003697">
    <property type="term" value="F:single-stranded DNA binding"/>
    <property type="evidence" value="ECO:0007669"/>
    <property type="project" value="UniProtKB-UniRule"/>
</dbReference>
<dbReference type="Gene3D" id="2.40.50.140">
    <property type="entry name" value="Nucleic acid-binding proteins"/>
    <property type="match status" value="1"/>
</dbReference>
<comment type="subunit">
    <text evidence="3">Homotetramer.</text>
</comment>
<dbReference type="GO" id="GO:0006310">
    <property type="term" value="P:DNA recombination"/>
    <property type="evidence" value="ECO:0007669"/>
    <property type="project" value="UniProtKB-UniRule"/>
</dbReference>
<comment type="function">
    <text evidence="3">Plays an important role in DNA replication, recombination and repair. Binds to ssDNA and to an array of partner proteins to recruit them to their sites of action during DNA metabolism.</text>
</comment>
<dbReference type="PROSITE" id="PS50935">
    <property type="entry name" value="SSB"/>
    <property type="match status" value="1"/>
</dbReference>
<evidence type="ECO:0000313" key="7">
    <source>
        <dbReference type="Proteomes" id="UP000236286"/>
    </source>
</evidence>
<dbReference type="SUPFAM" id="SSF50249">
    <property type="entry name" value="Nucleic acid-binding proteins"/>
    <property type="match status" value="1"/>
</dbReference>
<feature type="short sequence motif" description="Important for interaction with partner proteins" evidence="3">
    <location>
        <begin position="155"/>
        <end position="160"/>
    </location>
</feature>
<protein>
    <recommendedName>
        <fullName evidence="3 4">Single-stranded DNA-binding protein</fullName>
        <shortName evidence="3">SSB</shortName>
    </recommendedName>
</protein>
<keyword evidence="1 3" id="KW-0238">DNA-binding</keyword>
<keyword evidence="3" id="KW-0227">DNA damage</keyword>
<comment type="caution">
    <text evidence="3">Lacks conserved residue(s) required for the propagation of feature annotation.</text>
</comment>
<dbReference type="Pfam" id="PF00436">
    <property type="entry name" value="SSB"/>
    <property type="match status" value="1"/>
</dbReference>
<comment type="caution">
    <text evidence="6">The sequence shown here is derived from an EMBL/GenBank/DDBJ whole genome shotgun (WGS) entry which is preliminary data.</text>
</comment>
<dbReference type="InterPro" id="IPR012340">
    <property type="entry name" value="NA-bd_OB-fold"/>
</dbReference>
<dbReference type="PANTHER" id="PTHR10302">
    <property type="entry name" value="SINGLE-STRANDED DNA-BINDING PROTEIN"/>
    <property type="match status" value="1"/>
</dbReference>
<reference evidence="6 7" key="1">
    <citation type="submission" date="2017-10" db="EMBL/GenBank/DDBJ databases">
        <title>Genome announcement of Methylocella silvestris TVC from permafrost.</title>
        <authorList>
            <person name="Wang J."/>
            <person name="Geng K."/>
            <person name="Ul-Haque F."/>
            <person name="Crombie A.T."/>
            <person name="Street L.E."/>
            <person name="Wookey P.A."/>
            <person name="Murrell J.C."/>
            <person name="Pratscher J."/>
        </authorList>
    </citation>
    <scope>NUCLEOTIDE SEQUENCE [LARGE SCALE GENOMIC DNA]</scope>
    <source>
        <strain evidence="6 7">TVC</strain>
    </source>
</reference>
<keyword evidence="2 3" id="KW-0233">DNA recombination</keyword>
<dbReference type="HAMAP" id="MF_00984">
    <property type="entry name" value="SSB"/>
    <property type="match status" value="1"/>
</dbReference>
<dbReference type="GO" id="GO:0009295">
    <property type="term" value="C:nucleoid"/>
    <property type="evidence" value="ECO:0007669"/>
    <property type="project" value="TreeGrafter"/>
</dbReference>
<dbReference type="InterPro" id="IPR011344">
    <property type="entry name" value="ssDNA-bd"/>
</dbReference>
<dbReference type="AlphaFoldDB" id="A0A2J7TJT9"/>
<dbReference type="GO" id="GO:0006281">
    <property type="term" value="P:DNA repair"/>
    <property type="evidence" value="ECO:0007669"/>
    <property type="project" value="UniProtKB-UniRule"/>
</dbReference>
<dbReference type="GO" id="GO:0006260">
    <property type="term" value="P:DNA replication"/>
    <property type="evidence" value="ECO:0007669"/>
    <property type="project" value="UniProtKB-UniRule"/>
</dbReference>
<feature type="region of interest" description="Disordered" evidence="5">
    <location>
        <begin position="113"/>
        <end position="160"/>
    </location>
</feature>
<dbReference type="EMBL" id="PDZR01000003">
    <property type="protein sequence ID" value="PNG27034.1"/>
    <property type="molecule type" value="Genomic_DNA"/>
</dbReference>
<dbReference type="CDD" id="cd04496">
    <property type="entry name" value="SSB_OBF"/>
    <property type="match status" value="1"/>
</dbReference>